<dbReference type="PROSITE" id="PS00917">
    <property type="entry name" value="ASN_GLN_ASE_2"/>
    <property type="match status" value="1"/>
</dbReference>
<dbReference type="SFLD" id="SFLDS00057">
    <property type="entry name" value="Glutaminase/Asparaginase"/>
    <property type="match status" value="1"/>
</dbReference>
<dbReference type="PROSITE" id="PS00144">
    <property type="entry name" value="ASN_GLN_ASE_1"/>
    <property type="match status" value="1"/>
</dbReference>
<evidence type="ECO:0000256" key="2">
    <source>
        <dbReference type="PIRSR" id="PIRSR001220-1"/>
    </source>
</evidence>
<dbReference type="OrthoDB" id="9788068at2"/>
<name>A0A4R8FUE6_9GAMM</name>
<dbReference type="Gene3D" id="3.40.50.1170">
    <property type="entry name" value="L-asparaginase, N-terminal domain"/>
    <property type="match status" value="1"/>
</dbReference>
<evidence type="ECO:0000259" key="6">
    <source>
        <dbReference type="Pfam" id="PF00710"/>
    </source>
</evidence>
<dbReference type="SMART" id="SM00870">
    <property type="entry name" value="Asparaginase"/>
    <property type="match status" value="1"/>
</dbReference>
<dbReference type="GO" id="GO:0006520">
    <property type="term" value="P:amino acid metabolic process"/>
    <property type="evidence" value="ECO:0007669"/>
    <property type="project" value="InterPro"/>
</dbReference>
<gene>
    <name evidence="8" type="ORF">DFO67_11327</name>
</gene>
<evidence type="ECO:0000313" key="9">
    <source>
        <dbReference type="Proteomes" id="UP000294489"/>
    </source>
</evidence>
<evidence type="ECO:0000256" key="4">
    <source>
        <dbReference type="PROSITE-ProRule" id="PRU10099"/>
    </source>
</evidence>
<dbReference type="InterPro" id="IPR036152">
    <property type="entry name" value="Asp/glu_Ase-like_sf"/>
</dbReference>
<feature type="domain" description="Asparaginase/glutaminase C-terminal" evidence="7">
    <location>
        <begin position="223"/>
        <end position="339"/>
    </location>
</feature>
<dbReference type="GO" id="GO:0004067">
    <property type="term" value="F:asparaginase activity"/>
    <property type="evidence" value="ECO:0007669"/>
    <property type="project" value="UniProtKB-UniRule"/>
</dbReference>
<dbReference type="InterPro" id="IPR037152">
    <property type="entry name" value="L-asparaginase_N_sf"/>
</dbReference>
<organism evidence="8 9">
    <name type="scientific">Modicisalibacter xianhensis</name>
    <dbReference type="NCBI Taxonomy" id="442341"/>
    <lineage>
        <taxon>Bacteria</taxon>
        <taxon>Pseudomonadati</taxon>
        <taxon>Pseudomonadota</taxon>
        <taxon>Gammaproteobacteria</taxon>
        <taxon>Oceanospirillales</taxon>
        <taxon>Halomonadaceae</taxon>
        <taxon>Modicisalibacter</taxon>
    </lineage>
</organism>
<dbReference type="Proteomes" id="UP000294489">
    <property type="component" value="Unassembled WGS sequence"/>
</dbReference>
<evidence type="ECO:0000259" key="7">
    <source>
        <dbReference type="Pfam" id="PF17763"/>
    </source>
</evidence>
<evidence type="ECO:0000256" key="5">
    <source>
        <dbReference type="PROSITE-ProRule" id="PRU10100"/>
    </source>
</evidence>
<dbReference type="Pfam" id="PF17763">
    <property type="entry name" value="Asparaginase_C"/>
    <property type="match status" value="1"/>
</dbReference>
<feature type="active site" evidence="5">
    <location>
        <position position="101"/>
    </location>
</feature>
<dbReference type="PIRSF" id="PIRSF500176">
    <property type="entry name" value="L_ASNase"/>
    <property type="match status" value="1"/>
</dbReference>
<dbReference type="PRINTS" id="PR00139">
    <property type="entry name" value="ASNGLNASE"/>
</dbReference>
<evidence type="ECO:0000256" key="1">
    <source>
        <dbReference type="ARBA" id="ARBA00010518"/>
    </source>
</evidence>
<sequence length="350" mass="36540">MTPLTDLGLKGARARVLVLYTGGTIGMRASSQGYVPAPGFAARLADHLVADTRKALPDYDLEELHPLIDSADLAPNDWNRLVARLAVHWAAYDGFIVLHGTDTMAYTASALSFMLGALDKPVLLTGAQIPLGEPRSDALDNLVTALQMAVHPDVPREVGIVFHQRLLRGNRARKVHSQGMAAFDSPNAPWLGEAGIQLRFLSQGLPAGAAPDFTPVNFLSEAVALLAVHPGLSPVLLESVLGQAGLKALVLMTYGAGNPPGLEGRLVPALHEASRRGIAIVNLTQCLQGHVIQGAYATGGALSAAGVTGGHDMTLEAAISKLHVLLGRGLAGEALKAAFLCPARGDITLG</sequence>
<dbReference type="PIRSF" id="PIRSF001220">
    <property type="entry name" value="L-ASNase_gatD"/>
    <property type="match status" value="1"/>
</dbReference>
<feature type="domain" description="L-asparaginase N-terminal" evidence="6">
    <location>
        <begin position="15"/>
        <end position="202"/>
    </location>
</feature>
<dbReference type="Gene3D" id="3.40.50.40">
    <property type="match status" value="1"/>
</dbReference>
<comment type="similarity">
    <text evidence="1">Belongs to the asparaginase 1 family.</text>
</comment>
<dbReference type="InterPro" id="IPR006034">
    <property type="entry name" value="Asparaginase/glutaminase-like"/>
</dbReference>
<feature type="active site" description="O-isoaspartyl threonine intermediate" evidence="2">
    <location>
        <position position="24"/>
    </location>
</feature>
<dbReference type="CDD" id="cd08963">
    <property type="entry name" value="L-asparaginase_I"/>
    <property type="match status" value="1"/>
</dbReference>
<reference evidence="8 9" key="1">
    <citation type="submission" date="2019-03" db="EMBL/GenBank/DDBJ databases">
        <title>Freshwater and sediment microbial communities from various areas in North America, analyzing microbe dynamics in response to fracking.</title>
        <authorList>
            <person name="Lamendella R."/>
        </authorList>
    </citation>
    <scope>NUCLEOTIDE SEQUENCE [LARGE SCALE GENOMIC DNA]</scope>
    <source>
        <strain evidence="8 9">6_TX</strain>
    </source>
</reference>
<dbReference type="InterPro" id="IPR040919">
    <property type="entry name" value="Asparaginase_C"/>
</dbReference>
<dbReference type="RefSeq" id="WP_134018931.1">
    <property type="nucleotide sequence ID" value="NZ_SOEC01000013.1"/>
</dbReference>
<evidence type="ECO:0000256" key="3">
    <source>
        <dbReference type="PIRSR" id="PIRSR001220-2"/>
    </source>
</evidence>
<feature type="binding site" evidence="3">
    <location>
        <position position="70"/>
    </location>
    <ligand>
        <name>substrate</name>
    </ligand>
</feature>
<evidence type="ECO:0000313" key="8">
    <source>
        <dbReference type="EMBL" id="TDX27595.1"/>
    </source>
</evidence>
<dbReference type="EMBL" id="SOEC01000013">
    <property type="protein sequence ID" value="TDX27595.1"/>
    <property type="molecule type" value="Genomic_DNA"/>
</dbReference>
<dbReference type="PANTHER" id="PTHR11707:SF28">
    <property type="entry name" value="60 KDA LYSOPHOSPHOLIPASE"/>
    <property type="match status" value="1"/>
</dbReference>
<dbReference type="AlphaFoldDB" id="A0A4R8FUE6"/>
<dbReference type="FunFam" id="3.40.50.1170:FF:000001">
    <property type="entry name" value="L-asparaginase 2"/>
    <property type="match status" value="1"/>
</dbReference>
<comment type="caution">
    <text evidence="8">The sequence shown here is derived from an EMBL/GenBank/DDBJ whole genome shotgun (WGS) entry which is preliminary data.</text>
</comment>
<proteinExistence type="inferred from homology"/>
<accession>A0A4R8FUE6</accession>
<protein>
    <submittedName>
        <fullName evidence="8">Asparaginase</fullName>
    </submittedName>
</protein>
<dbReference type="InterPro" id="IPR027473">
    <property type="entry name" value="L-asparaginase_C"/>
</dbReference>
<dbReference type="PANTHER" id="PTHR11707">
    <property type="entry name" value="L-ASPARAGINASE"/>
    <property type="match status" value="1"/>
</dbReference>
<dbReference type="PROSITE" id="PS51732">
    <property type="entry name" value="ASN_GLN_ASE_3"/>
    <property type="match status" value="1"/>
</dbReference>
<dbReference type="InterPro" id="IPR041725">
    <property type="entry name" value="L-asparaginase_I"/>
</dbReference>
<dbReference type="SUPFAM" id="SSF53774">
    <property type="entry name" value="Glutaminase/Asparaginase"/>
    <property type="match status" value="1"/>
</dbReference>
<dbReference type="InterPro" id="IPR027475">
    <property type="entry name" value="Asparaginase/glutaminase_AS2"/>
</dbReference>
<dbReference type="InterPro" id="IPR020827">
    <property type="entry name" value="Asparaginase/glutaminase_AS1"/>
</dbReference>
<dbReference type="Pfam" id="PF00710">
    <property type="entry name" value="Asparaginase"/>
    <property type="match status" value="1"/>
</dbReference>
<dbReference type="InterPro" id="IPR027474">
    <property type="entry name" value="L-asparaginase_N"/>
</dbReference>
<feature type="binding site" evidence="3">
    <location>
        <begin position="101"/>
        <end position="102"/>
    </location>
    <ligand>
        <name>substrate</name>
    </ligand>
</feature>
<feature type="active site" evidence="4">
    <location>
        <position position="24"/>
    </location>
</feature>